<evidence type="ECO:0000313" key="2">
    <source>
        <dbReference type="EMBL" id="CAE0127896.1"/>
    </source>
</evidence>
<keyword evidence="1" id="KW-0812">Transmembrane</keyword>
<feature type="transmembrane region" description="Helical" evidence="1">
    <location>
        <begin position="240"/>
        <end position="263"/>
    </location>
</feature>
<organism evidence="2">
    <name type="scientific">Prasinoderma singulare</name>
    <dbReference type="NCBI Taxonomy" id="676789"/>
    <lineage>
        <taxon>Eukaryota</taxon>
        <taxon>Viridiplantae</taxon>
        <taxon>Prasinodermophyta</taxon>
        <taxon>Prasinodermophyceae</taxon>
        <taxon>Prasinodermales</taxon>
        <taxon>Prasinodermaceae</taxon>
        <taxon>Prasinoderma</taxon>
    </lineage>
</organism>
<feature type="transmembrane region" description="Helical" evidence="1">
    <location>
        <begin position="283"/>
        <end position="302"/>
    </location>
</feature>
<dbReference type="EMBL" id="HBHY01002745">
    <property type="protein sequence ID" value="CAE0127896.1"/>
    <property type="molecule type" value="Transcribed_RNA"/>
</dbReference>
<feature type="transmembrane region" description="Helical" evidence="1">
    <location>
        <begin position="703"/>
        <end position="723"/>
    </location>
</feature>
<dbReference type="InterPro" id="IPR036770">
    <property type="entry name" value="Ankyrin_rpt-contain_sf"/>
</dbReference>
<feature type="transmembrane region" description="Helical" evidence="1">
    <location>
        <begin position="176"/>
        <end position="198"/>
    </location>
</feature>
<keyword evidence="1" id="KW-1133">Transmembrane helix</keyword>
<keyword evidence="1" id="KW-0472">Membrane</keyword>
<feature type="transmembrane region" description="Helical" evidence="1">
    <location>
        <begin position="729"/>
        <end position="749"/>
    </location>
</feature>
<dbReference type="Pfam" id="PF12796">
    <property type="entry name" value="Ank_2"/>
    <property type="match status" value="1"/>
</dbReference>
<sequence>MPFVKAEVFQEVRERRISGPDVPEKLMFPDAHRLAWDGRISKVMMRDPLDHQAKDPYGRTALMMACYRGHFLWVQERLKGEVPPDLKAEDDEGWTALHWCAAATNSEASQQQIEDAIVLIAESMLEKDRALVNLTNLSGQTPRGLAGASGHHSLARTLQHGYGGRHSGLLFYLQRVAVFTFTLVVYGMMFPSFVLASFMTGRRVTRILGKVPKMVSSVTEQGVWGGKEDKGDSRQRERGALLLSSAIIAFMWIFPWLFVWTILPVDNSPNPAETMTAQRATAFAVIASFLLLFSLFFVWTIAKAIKKHEVELYQVRHPQQRLRFRMLPLPRIGQDWMAQKRTVMNFVRVLIVVYDFVAFLSFALPSRQNSMGMCGEWCYMFRVLKEYGWVQEVDNIPRRSIINVDANLFVVAFWAAVCFILAWFVFASYLGLSMLVLQKPGLRKIFPFVKADFFARIPALDLIVPILAVAAFLPISTVFFRSLDCTYMDPVRTCRRFALVTDASPGAEVCGEIVTGFSPPQLTLYDDALEAGDPLAEYRKDGAMYTMAAGCVEAFCRRVNDAQAHCAKATEGSQSGADGVPCGAQLLRIQLSNQRADLARDECADVSLGEDLADFKKMLSSIVAGGRWDRVAAVCHTHTRGILDSTLYPLAGDWDTEIVCYGGWHQVYAAIALAHLVFYIPTSVVFGIFFMEPDTDVSDVRYIGIYMMMENACKWLIAAVYTLLSQQHWLASLCTMLVTLLLGLLNHHWKPCKNLWIINHWRGYSFYFISVVALSSLVALRPPPVDADHTLERFFPLHPTWLIFIMGSLMLSVGALWQHSRWRRWQRHANAREGLGAPFVVKSPDRDASDLKLRRMPTFLAPSKTPSNELGELALTSLATGKAFAAAPHHLSHAPATLLVGGGVNSPRVRDLYKETINPLASGK</sequence>
<reference evidence="2" key="1">
    <citation type="submission" date="2021-01" db="EMBL/GenBank/DDBJ databases">
        <authorList>
            <person name="Corre E."/>
            <person name="Pelletier E."/>
            <person name="Niang G."/>
            <person name="Scheremetjew M."/>
            <person name="Finn R."/>
            <person name="Kale V."/>
            <person name="Holt S."/>
            <person name="Cochrane G."/>
            <person name="Meng A."/>
            <person name="Brown T."/>
            <person name="Cohen L."/>
        </authorList>
    </citation>
    <scope>NUCLEOTIDE SEQUENCE</scope>
    <source>
        <strain evidence="2">RCC927</strain>
    </source>
</reference>
<feature type="transmembrane region" description="Helical" evidence="1">
    <location>
        <begin position="453"/>
        <end position="475"/>
    </location>
</feature>
<feature type="transmembrane region" description="Helical" evidence="1">
    <location>
        <begin position="408"/>
        <end position="432"/>
    </location>
</feature>
<feature type="transmembrane region" description="Helical" evidence="1">
    <location>
        <begin position="346"/>
        <end position="364"/>
    </location>
</feature>
<feature type="transmembrane region" description="Helical" evidence="1">
    <location>
        <begin position="667"/>
        <end position="691"/>
    </location>
</feature>
<gene>
    <name evidence="2" type="ORF">PSIN1315_LOCUS1751</name>
</gene>
<dbReference type="InterPro" id="IPR002110">
    <property type="entry name" value="Ankyrin_rpt"/>
</dbReference>
<dbReference type="AlphaFoldDB" id="A0A7S3BB32"/>
<dbReference type="Gene3D" id="1.25.40.20">
    <property type="entry name" value="Ankyrin repeat-containing domain"/>
    <property type="match status" value="1"/>
</dbReference>
<name>A0A7S3BB32_9VIRI</name>
<dbReference type="SUPFAM" id="SSF48403">
    <property type="entry name" value="Ankyrin repeat"/>
    <property type="match status" value="1"/>
</dbReference>
<evidence type="ECO:0000256" key="1">
    <source>
        <dbReference type="SAM" id="Phobius"/>
    </source>
</evidence>
<feature type="transmembrane region" description="Helical" evidence="1">
    <location>
        <begin position="761"/>
        <end position="780"/>
    </location>
</feature>
<protein>
    <submittedName>
        <fullName evidence="2">Uncharacterized protein</fullName>
    </submittedName>
</protein>
<feature type="transmembrane region" description="Helical" evidence="1">
    <location>
        <begin position="800"/>
        <end position="817"/>
    </location>
</feature>
<accession>A0A7S3BB32</accession>
<proteinExistence type="predicted"/>